<dbReference type="SUPFAM" id="SSF54637">
    <property type="entry name" value="Thioesterase/thiol ester dehydrase-isomerase"/>
    <property type="match status" value="1"/>
</dbReference>
<comment type="caution">
    <text evidence="3">The sequence shown here is derived from an EMBL/GenBank/DDBJ whole genome shotgun (WGS) entry which is preliminary data.</text>
</comment>
<dbReference type="CDD" id="cd03443">
    <property type="entry name" value="PaaI_thioesterase"/>
    <property type="match status" value="1"/>
</dbReference>
<dbReference type="InterPro" id="IPR006683">
    <property type="entry name" value="Thioestr_dom"/>
</dbReference>
<dbReference type="Proteomes" id="UP000253769">
    <property type="component" value="Unassembled WGS sequence"/>
</dbReference>
<dbReference type="Pfam" id="PF03061">
    <property type="entry name" value="4HBT"/>
    <property type="match status" value="1"/>
</dbReference>
<reference evidence="3 4" key="1">
    <citation type="submission" date="2018-07" db="EMBL/GenBank/DDBJ databases">
        <title>Motiliproteus coralliicola sp. nov., a bacterium isolated from Coral.</title>
        <authorList>
            <person name="Wang G."/>
        </authorList>
    </citation>
    <scope>NUCLEOTIDE SEQUENCE [LARGE SCALE GENOMIC DNA]</scope>
    <source>
        <strain evidence="3 4">C34</strain>
    </source>
</reference>
<dbReference type="NCBIfam" id="TIGR00369">
    <property type="entry name" value="unchar_dom_1"/>
    <property type="match status" value="1"/>
</dbReference>
<evidence type="ECO:0000313" key="3">
    <source>
        <dbReference type="EMBL" id="RDE24879.1"/>
    </source>
</evidence>
<evidence type="ECO:0000313" key="4">
    <source>
        <dbReference type="Proteomes" id="UP000253769"/>
    </source>
</evidence>
<organism evidence="3 4">
    <name type="scientific">Motiliproteus coralliicola</name>
    <dbReference type="NCBI Taxonomy" id="2283196"/>
    <lineage>
        <taxon>Bacteria</taxon>
        <taxon>Pseudomonadati</taxon>
        <taxon>Pseudomonadota</taxon>
        <taxon>Gammaproteobacteria</taxon>
        <taxon>Oceanospirillales</taxon>
        <taxon>Oceanospirillaceae</taxon>
        <taxon>Motiliproteus</taxon>
    </lineage>
</organism>
<dbReference type="OrthoDB" id="9805304at2"/>
<gene>
    <name evidence="3" type="ORF">DV711_04665</name>
</gene>
<dbReference type="GO" id="GO:0016289">
    <property type="term" value="F:acyl-CoA hydrolase activity"/>
    <property type="evidence" value="ECO:0007669"/>
    <property type="project" value="UniProtKB-ARBA"/>
</dbReference>
<dbReference type="Gene3D" id="3.10.129.10">
    <property type="entry name" value="Hotdog Thioesterase"/>
    <property type="match status" value="1"/>
</dbReference>
<keyword evidence="4" id="KW-1185">Reference proteome</keyword>
<feature type="domain" description="Thioesterase" evidence="2">
    <location>
        <begin position="43"/>
        <end position="119"/>
    </location>
</feature>
<dbReference type="EMBL" id="QQOH01000001">
    <property type="protein sequence ID" value="RDE24879.1"/>
    <property type="molecule type" value="Genomic_DNA"/>
</dbReference>
<dbReference type="InterPro" id="IPR003736">
    <property type="entry name" value="PAAI_dom"/>
</dbReference>
<protein>
    <submittedName>
        <fullName evidence="3">PaaI family thioesterase</fullName>
    </submittedName>
</protein>
<evidence type="ECO:0000256" key="1">
    <source>
        <dbReference type="ARBA" id="ARBA00022801"/>
    </source>
</evidence>
<dbReference type="AlphaFoldDB" id="A0A369WUY4"/>
<name>A0A369WUY4_9GAMM</name>
<dbReference type="InterPro" id="IPR029069">
    <property type="entry name" value="HotDog_dom_sf"/>
</dbReference>
<keyword evidence="1" id="KW-0378">Hydrolase</keyword>
<evidence type="ECO:0000259" key="2">
    <source>
        <dbReference type="Pfam" id="PF03061"/>
    </source>
</evidence>
<proteinExistence type="predicted"/>
<dbReference type="RefSeq" id="WP_114694470.1">
    <property type="nucleotide sequence ID" value="NZ_QQOH01000001.1"/>
</dbReference>
<accession>A0A369WUY4</accession>
<sequence length="133" mass="14225">MKVDQINGFLAEAFPYADFKVESVGDKRAVIRQPISAQHLRPGGTVSGPTMMMVVDVALYTAILGELGKVEMAVTTNLNINFLRKPVADKDIIGECRLHKVGRTLVVGEVSIFSDGSEEPVAHAVGTYALPAG</sequence>